<dbReference type="Gene3D" id="1.10.357.10">
    <property type="entry name" value="Tetracycline Repressor, domain 2"/>
    <property type="match status" value="2"/>
</dbReference>
<evidence type="ECO:0000313" key="1">
    <source>
        <dbReference type="EMBL" id="EQB15336.1"/>
    </source>
</evidence>
<dbReference type="AlphaFoldDB" id="T0HG81"/>
<evidence type="ECO:0008006" key="3">
    <source>
        <dbReference type="Google" id="ProtNLM"/>
    </source>
</evidence>
<dbReference type="Proteomes" id="UP000015527">
    <property type="component" value="Unassembled WGS sequence"/>
</dbReference>
<dbReference type="InterPro" id="IPR009057">
    <property type="entry name" value="Homeodomain-like_sf"/>
</dbReference>
<dbReference type="EMBL" id="ATHL01000076">
    <property type="protein sequence ID" value="EQB15336.1"/>
    <property type="molecule type" value="Genomic_DNA"/>
</dbReference>
<gene>
    <name evidence="1" type="ORF">L284_11915</name>
</gene>
<comment type="caution">
    <text evidence="1">The sequence shown here is derived from an EMBL/GenBank/DDBJ whole genome shotgun (WGS) entry which is preliminary data.</text>
</comment>
<sequence length="354" mass="39015">MEQLLQSAQAAARDAAQAWCSMKLDEMSGGPEGGGGEAIARALAVLIDDWTAERRELAFAWSQCYLLAQRDEGYAAAINSWRSLWADFWRDICGRAGLAEYGAVTSHLFEGTCQHHLIRWNRMIDRAALDEFCMGWGHWLSGSLVEEGPWRRHARGIALKSEPEVPAKNGVAEKISNAAADVVENLGVAGLTHRAVAARADVTLGVVSYNFRTSADLVQAAFEVLYRRLTDQLHDRPGEPHLPDEPIGAWKNFLSQPRRLVAIEELTLAVARDPGLRDFAPQLRYLRGRSSRLQLVGQLKRRLGGEVRVSPLDAALYSSMISGQRRALTGRPQAEVEASLDEAARLVGNLRRAG</sequence>
<accession>T0HG81</accession>
<dbReference type="SUPFAM" id="SSF46689">
    <property type="entry name" value="Homeodomain-like"/>
    <property type="match status" value="1"/>
</dbReference>
<evidence type="ECO:0000313" key="2">
    <source>
        <dbReference type="Proteomes" id="UP000015527"/>
    </source>
</evidence>
<protein>
    <recommendedName>
        <fullName evidence="3">HTH tetR-type domain-containing protein</fullName>
    </recommendedName>
</protein>
<name>T0HG81_9SPHN</name>
<organism evidence="1 2">
    <name type="scientific">Novosphingobium lindaniclasticum LE124</name>
    <dbReference type="NCBI Taxonomy" id="1096930"/>
    <lineage>
        <taxon>Bacteria</taxon>
        <taxon>Pseudomonadati</taxon>
        <taxon>Pseudomonadota</taxon>
        <taxon>Alphaproteobacteria</taxon>
        <taxon>Sphingomonadales</taxon>
        <taxon>Sphingomonadaceae</taxon>
        <taxon>Novosphingobium</taxon>
    </lineage>
</organism>
<dbReference type="PATRIC" id="fig|1096930.3.peg.2373"/>
<proteinExistence type="predicted"/>
<reference evidence="1 2" key="1">
    <citation type="journal article" date="2013" name="Genome Announc.">
        <title>Genome Sequence of Novosphingobium lindaniclasticum LE124T, Isolated from a Hexachlorocyclohexane Dumpsite.</title>
        <authorList>
            <person name="Saxena A."/>
            <person name="Nayyar N."/>
            <person name="Sangwan N."/>
            <person name="Kumari R."/>
            <person name="Khurana J.P."/>
            <person name="Lal R."/>
        </authorList>
    </citation>
    <scope>NUCLEOTIDE SEQUENCE [LARGE SCALE GENOMIC DNA]</scope>
    <source>
        <strain evidence="1 2">LE124</strain>
    </source>
</reference>
<keyword evidence="2" id="KW-1185">Reference proteome</keyword>
<dbReference type="eggNOG" id="COG3226">
    <property type="taxonomic scope" value="Bacteria"/>
</dbReference>